<name>A0A2V5K6W0_9BACL</name>
<sequence length="289" mass="33104">MNDMGKQWDYFHRTTEQREHMSVLVDATYAADAPRSGLTRLLSVVVNLYAIATDKEERDGAQAKLGAIERRLERTFAERLQAVYVGRINTESRLEFYYYAKPDGPSHQKLAGQIMTAYPKYRWIAAERDDADWSFYDYLRPSDVEKLYAKNNVLLQSLSDKGDRLDMARDVYHWLRFGSKDEMRKASDNAKRLGYIVVNAEYDTEMPALPHTLVLSKHQPIAIGDMNDAVAELHELASSLAGRYEGWGTDVRRKLWGRWKERLSGRRVAYAGLAVLAVLLVVVPILLVK</sequence>
<dbReference type="Gene3D" id="3.30.70.970">
    <property type="entry name" value="RraB-like"/>
    <property type="match status" value="1"/>
</dbReference>
<dbReference type="InterPro" id="IPR036701">
    <property type="entry name" value="RraB-like_sf"/>
</dbReference>
<evidence type="ECO:0000313" key="5">
    <source>
        <dbReference type="Proteomes" id="UP000247476"/>
    </source>
</evidence>
<evidence type="ECO:0000259" key="2">
    <source>
        <dbReference type="Pfam" id="PF05117"/>
    </source>
</evidence>
<dbReference type="Proteomes" id="UP000247476">
    <property type="component" value="Unassembled WGS sequence"/>
</dbReference>
<dbReference type="Pfam" id="PF06877">
    <property type="entry name" value="RraB"/>
    <property type="match status" value="1"/>
</dbReference>
<proteinExistence type="predicted"/>
<reference evidence="4 5" key="1">
    <citation type="submission" date="2018-05" db="EMBL/GenBank/DDBJ databases">
        <title>Paenibacillus flagellatus sp. nov., isolated from selenium mineral soil.</title>
        <authorList>
            <person name="Dai X."/>
        </authorList>
    </citation>
    <scope>NUCLEOTIDE SEQUENCE [LARGE SCALE GENOMIC DNA]</scope>
    <source>
        <strain evidence="4 5">DXL2</strain>
    </source>
</reference>
<keyword evidence="1" id="KW-0812">Transmembrane</keyword>
<feature type="domain" description="DUF695" evidence="2">
    <location>
        <begin position="8"/>
        <end position="139"/>
    </location>
</feature>
<gene>
    <name evidence="4" type="ORF">DLM86_11560</name>
</gene>
<feature type="domain" description="Regulator of ribonuclease activity B" evidence="3">
    <location>
        <begin position="151"/>
        <end position="249"/>
    </location>
</feature>
<accession>A0A2V5K6W0</accession>
<dbReference type="InterPro" id="IPR016097">
    <property type="entry name" value="DUF695"/>
</dbReference>
<protein>
    <recommendedName>
        <fullName evidence="6">DUF695 domain-containing protein</fullName>
    </recommendedName>
</protein>
<dbReference type="EMBL" id="QJVJ01000004">
    <property type="protein sequence ID" value="PYI55155.1"/>
    <property type="molecule type" value="Genomic_DNA"/>
</dbReference>
<dbReference type="AlphaFoldDB" id="A0A2V5K6W0"/>
<keyword evidence="1" id="KW-1133">Transmembrane helix</keyword>
<dbReference type="Pfam" id="PF05117">
    <property type="entry name" value="DUF695"/>
    <property type="match status" value="1"/>
</dbReference>
<comment type="caution">
    <text evidence="4">The sequence shown here is derived from an EMBL/GenBank/DDBJ whole genome shotgun (WGS) entry which is preliminary data.</text>
</comment>
<organism evidence="4 5">
    <name type="scientific">Paenibacillus flagellatus</name>
    <dbReference type="NCBI Taxonomy" id="2211139"/>
    <lineage>
        <taxon>Bacteria</taxon>
        <taxon>Bacillati</taxon>
        <taxon>Bacillota</taxon>
        <taxon>Bacilli</taxon>
        <taxon>Bacillales</taxon>
        <taxon>Paenibacillaceae</taxon>
        <taxon>Paenibacillus</taxon>
    </lineage>
</organism>
<keyword evidence="5" id="KW-1185">Reference proteome</keyword>
<dbReference type="InterPro" id="IPR009671">
    <property type="entry name" value="RraB_dom"/>
</dbReference>
<evidence type="ECO:0000313" key="4">
    <source>
        <dbReference type="EMBL" id="PYI55155.1"/>
    </source>
</evidence>
<evidence type="ECO:0000259" key="3">
    <source>
        <dbReference type="Pfam" id="PF06877"/>
    </source>
</evidence>
<feature type="transmembrane region" description="Helical" evidence="1">
    <location>
        <begin position="268"/>
        <end position="288"/>
    </location>
</feature>
<keyword evidence="1" id="KW-0472">Membrane</keyword>
<evidence type="ECO:0008006" key="6">
    <source>
        <dbReference type="Google" id="ProtNLM"/>
    </source>
</evidence>
<dbReference type="SUPFAM" id="SSF89946">
    <property type="entry name" value="Hypothetical protein VC0424"/>
    <property type="match status" value="1"/>
</dbReference>
<evidence type="ECO:0000256" key="1">
    <source>
        <dbReference type="SAM" id="Phobius"/>
    </source>
</evidence>